<dbReference type="SUPFAM" id="SSF63867">
    <property type="entry name" value="MoeA C-terminal domain-like"/>
    <property type="match status" value="1"/>
</dbReference>
<dbReference type="CDD" id="cd00887">
    <property type="entry name" value="MoeA"/>
    <property type="match status" value="1"/>
</dbReference>
<dbReference type="Gene3D" id="3.40.980.10">
    <property type="entry name" value="MoaB/Mog-like domain"/>
    <property type="match status" value="1"/>
</dbReference>
<evidence type="ECO:0000256" key="1">
    <source>
        <dbReference type="ARBA" id="ARBA00002901"/>
    </source>
</evidence>
<sequence length="390" mass="42831">MISVSKALSIVEKYCFPLKSVTKNVADSYGYILAEDVISPLNMPPFRQSSMDGYAFIHSEENSFKVIAEIQTGISKNIEIKKGGAIRIFTGARVPDDADTVVMQEHVARTEDQIFIDKIPEKGSNVRPEGEQIKVGEVALEKGNFLNEAAVGFLAGLGIKNIEVYAKPKVGILITGNEIKKSGDTLAEGEIFDSNSLTLKLALKKLSIEEVEILFAKDILEETTICLKKLLENNDVVLISGGISVGDYDFVEEALKENGADQLFYKVNQKPGKPLWFGKKEEKMIFALPGNPAASLTCFYIYALPLLKAQMGFKTLQLPKLQAKSENDIKNNFAKTLFLKGNVENDIATEFSGQASSMLKSFAVSNALLIVPENVKIIKKGESVSYLKLD</sequence>
<keyword evidence="6" id="KW-0808">Transferase</keyword>
<dbReference type="InterPro" id="IPR005111">
    <property type="entry name" value="MoeA_C_domain_IV"/>
</dbReference>
<evidence type="ECO:0000256" key="2">
    <source>
        <dbReference type="ARBA" id="ARBA00005046"/>
    </source>
</evidence>
<comment type="pathway">
    <text evidence="2 6">Cofactor biosynthesis; molybdopterin biosynthesis.</text>
</comment>
<keyword evidence="4 6" id="KW-0501">Molybdenum cofactor biosynthesis</keyword>
<gene>
    <name evidence="8" type="ORF">SAMN05443292_0255</name>
</gene>
<evidence type="ECO:0000256" key="4">
    <source>
        <dbReference type="ARBA" id="ARBA00023150"/>
    </source>
</evidence>
<dbReference type="SUPFAM" id="SSF63882">
    <property type="entry name" value="MoeA N-terminal region -like"/>
    <property type="match status" value="1"/>
</dbReference>
<comment type="function">
    <text evidence="1 6">Catalyzes the insertion of molybdate into adenylated molybdopterin with the concomitant release of AMP.</text>
</comment>
<evidence type="ECO:0000313" key="9">
    <source>
        <dbReference type="Proteomes" id="UP000198931"/>
    </source>
</evidence>
<dbReference type="RefSeq" id="WP_090078362.1">
    <property type="nucleotide sequence ID" value="NZ_FOQT01000001.1"/>
</dbReference>
<dbReference type="InterPro" id="IPR036135">
    <property type="entry name" value="MoeA_linker/N_sf"/>
</dbReference>
<proteinExistence type="inferred from homology"/>
<dbReference type="InterPro" id="IPR001453">
    <property type="entry name" value="MoaB/Mog_dom"/>
</dbReference>
<dbReference type="EC" id="2.10.1.1" evidence="6"/>
<keyword evidence="6" id="KW-0460">Magnesium</keyword>
<dbReference type="InterPro" id="IPR036425">
    <property type="entry name" value="MoaB/Mog-like_dom_sf"/>
</dbReference>
<dbReference type="EMBL" id="FOQT01000001">
    <property type="protein sequence ID" value="SFH81627.1"/>
    <property type="molecule type" value="Genomic_DNA"/>
</dbReference>
<evidence type="ECO:0000313" key="8">
    <source>
        <dbReference type="EMBL" id="SFH81627.1"/>
    </source>
</evidence>
<dbReference type="Gene3D" id="2.40.340.10">
    <property type="entry name" value="MoeA, C-terminal, domain IV"/>
    <property type="match status" value="1"/>
</dbReference>
<keyword evidence="6" id="KW-0500">Molybdenum</keyword>
<evidence type="ECO:0000256" key="3">
    <source>
        <dbReference type="ARBA" id="ARBA00010763"/>
    </source>
</evidence>
<dbReference type="SUPFAM" id="SSF53218">
    <property type="entry name" value="Molybdenum cofactor biosynthesis proteins"/>
    <property type="match status" value="1"/>
</dbReference>
<dbReference type="GO" id="GO:0061599">
    <property type="term" value="F:molybdopterin molybdotransferase activity"/>
    <property type="evidence" value="ECO:0007669"/>
    <property type="project" value="UniProtKB-UniRule"/>
</dbReference>
<keyword evidence="6" id="KW-0479">Metal-binding</keyword>
<evidence type="ECO:0000256" key="5">
    <source>
        <dbReference type="ARBA" id="ARBA00047317"/>
    </source>
</evidence>
<dbReference type="NCBIfam" id="NF045515">
    <property type="entry name" value="Glp_gephyrin"/>
    <property type="match status" value="1"/>
</dbReference>
<dbReference type="PANTHER" id="PTHR10192:SF5">
    <property type="entry name" value="GEPHYRIN"/>
    <property type="match status" value="1"/>
</dbReference>
<dbReference type="InterPro" id="IPR005110">
    <property type="entry name" value="MoeA_linker/N"/>
</dbReference>
<dbReference type="Gene3D" id="2.170.190.11">
    <property type="entry name" value="Molybdopterin biosynthesis moea protein, domain 3"/>
    <property type="match status" value="1"/>
</dbReference>
<comment type="catalytic activity">
    <reaction evidence="5">
        <text>adenylyl-molybdopterin + molybdate = Mo-molybdopterin + AMP + H(+)</text>
        <dbReference type="Rhea" id="RHEA:35047"/>
        <dbReference type="ChEBI" id="CHEBI:15378"/>
        <dbReference type="ChEBI" id="CHEBI:36264"/>
        <dbReference type="ChEBI" id="CHEBI:62727"/>
        <dbReference type="ChEBI" id="CHEBI:71302"/>
        <dbReference type="ChEBI" id="CHEBI:456215"/>
        <dbReference type="EC" id="2.10.1.1"/>
    </reaction>
</comment>
<comment type="cofactor">
    <cofactor evidence="6">
        <name>Mg(2+)</name>
        <dbReference type="ChEBI" id="CHEBI:18420"/>
    </cofactor>
</comment>
<dbReference type="PANTHER" id="PTHR10192">
    <property type="entry name" value="MOLYBDOPTERIN BIOSYNTHESIS PROTEIN"/>
    <property type="match status" value="1"/>
</dbReference>
<name>A0A1I3D4L9_9FLAO</name>
<dbReference type="GO" id="GO:0006777">
    <property type="term" value="P:Mo-molybdopterin cofactor biosynthetic process"/>
    <property type="evidence" value="ECO:0007669"/>
    <property type="project" value="UniProtKB-UniRule"/>
</dbReference>
<dbReference type="OrthoDB" id="9804758at2"/>
<dbReference type="InterPro" id="IPR038987">
    <property type="entry name" value="MoeA-like"/>
</dbReference>
<dbReference type="GO" id="GO:0005829">
    <property type="term" value="C:cytosol"/>
    <property type="evidence" value="ECO:0007669"/>
    <property type="project" value="TreeGrafter"/>
</dbReference>
<accession>A0A1I3D4L9</accession>
<evidence type="ECO:0000256" key="6">
    <source>
        <dbReference type="RuleBase" id="RU365090"/>
    </source>
</evidence>
<dbReference type="STRING" id="1125876.SAMN05443292_0255"/>
<dbReference type="NCBIfam" id="TIGR00177">
    <property type="entry name" value="molyb_syn"/>
    <property type="match status" value="1"/>
</dbReference>
<feature type="domain" description="MoaB/Mog" evidence="7">
    <location>
        <begin position="171"/>
        <end position="309"/>
    </location>
</feature>
<dbReference type="InterPro" id="IPR008284">
    <property type="entry name" value="MoCF_biosynth_CS"/>
</dbReference>
<dbReference type="Pfam" id="PF03454">
    <property type="entry name" value="MoeA_C"/>
    <property type="match status" value="1"/>
</dbReference>
<dbReference type="Gene3D" id="3.90.105.10">
    <property type="entry name" value="Molybdopterin biosynthesis moea protein, domain 2"/>
    <property type="match status" value="1"/>
</dbReference>
<dbReference type="UniPathway" id="UPA00344"/>
<protein>
    <recommendedName>
        <fullName evidence="6">Molybdopterin molybdenumtransferase</fullName>
        <ecNumber evidence="6">2.10.1.1</ecNumber>
    </recommendedName>
</protein>
<dbReference type="Proteomes" id="UP000198931">
    <property type="component" value="Unassembled WGS sequence"/>
</dbReference>
<dbReference type="GO" id="GO:0046872">
    <property type="term" value="F:metal ion binding"/>
    <property type="evidence" value="ECO:0007669"/>
    <property type="project" value="UniProtKB-UniRule"/>
</dbReference>
<evidence type="ECO:0000259" key="7">
    <source>
        <dbReference type="SMART" id="SM00852"/>
    </source>
</evidence>
<dbReference type="PROSITE" id="PS01079">
    <property type="entry name" value="MOCF_BIOSYNTHESIS_2"/>
    <property type="match status" value="1"/>
</dbReference>
<organism evidence="8 9">
    <name type="scientific">Halpernia frigidisoli</name>
    <dbReference type="NCBI Taxonomy" id="1125876"/>
    <lineage>
        <taxon>Bacteria</taxon>
        <taxon>Pseudomonadati</taxon>
        <taxon>Bacteroidota</taxon>
        <taxon>Flavobacteriia</taxon>
        <taxon>Flavobacteriales</taxon>
        <taxon>Weeksellaceae</taxon>
        <taxon>Chryseobacterium group</taxon>
        <taxon>Halpernia</taxon>
    </lineage>
</organism>
<dbReference type="SMART" id="SM00852">
    <property type="entry name" value="MoCF_biosynth"/>
    <property type="match status" value="1"/>
</dbReference>
<reference evidence="8 9" key="1">
    <citation type="submission" date="2016-10" db="EMBL/GenBank/DDBJ databases">
        <authorList>
            <person name="de Groot N.N."/>
        </authorList>
    </citation>
    <scope>NUCLEOTIDE SEQUENCE [LARGE SCALE GENOMIC DNA]</scope>
    <source>
        <strain evidence="8 9">DSM 26000</strain>
    </source>
</reference>
<dbReference type="AlphaFoldDB" id="A0A1I3D4L9"/>
<comment type="similarity">
    <text evidence="3 6">Belongs to the MoeA family.</text>
</comment>
<keyword evidence="9" id="KW-1185">Reference proteome</keyword>
<dbReference type="Pfam" id="PF03453">
    <property type="entry name" value="MoeA_N"/>
    <property type="match status" value="1"/>
</dbReference>
<dbReference type="InterPro" id="IPR036688">
    <property type="entry name" value="MoeA_C_domain_IV_sf"/>
</dbReference>
<dbReference type="Pfam" id="PF00994">
    <property type="entry name" value="MoCF_biosynth"/>
    <property type="match status" value="1"/>
</dbReference>